<dbReference type="Proteomes" id="UP000311382">
    <property type="component" value="Unassembled WGS sequence"/>
</dbReference>
<feature type="compositionally biased region" description="Low complexity" evidence="1">
    <location>
        <begin position="314"/>
        <end position="328"/>
    </location>
</feature>
<organism evidence="2 3">
    <name type="scientific">Rhodotorula diobovata</name>
    <dbReference type="NCBI Taxonomy" id="5288"/>
    <lineage>
        <taxon>Eukaryota</taxon>
        <taxon>Fungi</taxon>
        <taxon>Dikarya</taxon>
        <taxon>Basidiomycota</taxon>
        <taxon>Pucciniomycotina</taxon>
        <taxon>Microbotryomycetes</taxon>
        <taxon>Sporidiobolales</taxon>
        <taxon>Sporidiobolaceae</taxon>
        <taxon>Rhodotorula</taxon>
    </lineage>
</organism>
<evidence type="ECO:0000256" key="1">
    <source>
        <dbReference type="SAM" id="MobiDB-lite"/>
    </source>
</evidence>
<feature type="compositionally biased region" description="Polar residues" evidence="1">
    <location>
        <begin position="590"/>
        <end position="606"/>
    </location>
</feature>
<accession>A0A5C5FVN7</accession>
<comment type="caution">
    <text evidence="2">The sequence shown here is derived from an EMBL/GenBank/DDBJ whole genome shotgun (WGS) entry which is preliminary data.</text>
</comment>
<keyword evidence="3" id="KW-1185">Reference proteome</keyword>
<gene>
    <name evidence="2" type="ORF">DMC30DRAFT_233663</name>
</gene>
<reference evidence="2 3" key="1">
    <citation type="submission" date="2019-03" db="EMBL/GenBank/DDBJ databases">
        <title>Rhodosporidium diobovatum UCD-FST 08-225 genome sequencing, assembly, and annotation.</title>
        <authorList>
            <person name="Fakankun I.U."/>
            <person name="Fristensky B."/>
            <person name="Levin D.B."/>
        </authorList>
    </citation>
    <scope>NUCLEOTIDE SEQUENCE [LARGE SCALE GENOMIC DNA]</scope>
    <source>
        <strain evidence="2 3">UCD-FST 08-225</strain>
    </source>
</reference>
<feature type="region of interest" description="Disordered" evidence="1">
    <location>
        <begin position="531"/>
        <end position="621"/>
    </location>
</feature>
<feature type="region of interest" description="Disordered" evidence="1">
    <location>
        <begin position="431"/>
        <end position="515"/>
    </location>
</feature>
<dbReference type="EMBL" id="SOZI01000057">
    <property type="protein sequence ID" value="TNY20810.1"/>
    <property type="molecule type" value="Genomic_DNA"/>
</dbReference>
<feature type="compositionally biased region" description="Polar residues" evidence="1">
    <location>
        <begin position="280"/>
        <end position="292"/>
    </location>
</feature>
<dbReference type="AlphaFoldDB" id="A0A5C5FVN7"/>
<feature type="region of interest" description="Disordered" evidence="1">
    <location>
        <begin position="128"/>
        <end position="161"/>
    </location>
</feature>
<feature type="compositionally biased region" description="Low complexity" evidence="1">
    <location>
        <begin position="89"/>
        <end position="99"/>
    </location>
</feature>
<name>A0A5C5FVN7_9BASI</name>
<feature type="region of interest" description="Disordered" evidence="1">
    <location>
        <begin position="18"/>
        <end position="59"/>
    </location>
</feature>
<feature type="region of interest" description="Disordered" evidence="1">
    <location>
        <begin position="195"/>
        <end position="328"/>
    </location>
</feature>
<protein>
    <recommendedName>
        <fullName evidence="4">Proteophosphoglycan ppg4</fullName>
    </recommendedName>
</protein>
<feature type="compositionally biased region" description="Low complexity" evidence="1">
    <location>
        <begin position="457"/>
        <end position="489"/>
    </location>
</feature>
<dbReference type="STRING" id="5288.A0A5C5FVN7"/>
<feature type="compositionally biased region" description="Low complexity" evidence="1">
    <location>
        <begin position="223"/>
        <end position="238"/>
    </location>
</feature>
<feature type="compositionally biased region" description="Low complexity" evidence="1">
    <location>
        <begin position="535"/>
        <end position="552"/>
    </location>
</feature>
<dbReference type="OrthoDB" id="2528337at2759"/>
<evidence type="ECO:0000313" key="2">
    <source>
        <dbReference type="EMBL" id="TNY20810.1"/>
    </source>
</evidence>
<feature type="region of interest" description="Disordered" evidence="1">
    <location>
        <begin position="80"/>
        <end position="99"/>
    </location>
</feature>
<proteinExistence type="predicted"/>
<evidence type="ECO:0008006" key="4">
    <source>
        <dbReference type="Google" id="ProtNLM"/>
    </source>
</evidence>
<sequence>MAQAGPYAAFDDAAWDSYAQAPPFDPPFDPQLHAPNLAQPRDAALSYAPTPAPDATVVPRDTWTYDTNAYVDAAYTYAPQRSYSSGTTPSPALPGLSRASSASASSASASSSFSGLVSPYQHATGSAANDSLLPPVSVQDGGLSAPQPSSSSSSSHKGPRGGFAELQELYFQQQQQQQEYPQEALYQAPQSPAYTHVHPSCLAAPPPPSTPRRQAAASHLYRSPSAYPATSSPATSPYHRPTPRSTASFPSGATAARRGSTSCINESPSRKATPRKVAAVTQSVNANGSPTKSIRRVAKLSIDVPPPPARSRRTSMAASAPPSSRPAFALQPAFAPASEARSEPAVTASQQQLSDASVREVEQLLGELGPILNPSLFEDDSAATRAVQDSDASMFSPTTVNISGVTLAEEDFRLLDDAVLGLREAYEPPAYPQSAPAWQTSFSLPPAPPQSGRWQPSTHYSTSTSASSAAAQSHALSHSSSIGSLAPASNPHVRAHSAHDPFPPSAHDYGYPTSPSVAALRRRSSCHALLGVPRQQQPLPWSSSGPSSSRQPHYPSHEHQPLPLPTVLQPAPDSMAQRPVTPPPRDNGLLSPSASPTKGSSPLSHKTTPKRKRGSPAKPKAPVAMFVNYSAQDAVRSLSRLSGDVVTHSALTLAPPSGSAEEAPQRRRPLWLDQEASRARRRCSAPRGRDCLVVVPVNGGPARGSRPSSLCDWLALVMTPPRPP</sequence>
<evidence type="ECO:0000313" key="3">
    <source>
        <dbReference type="Proteomes" id="UP000311382"/>
    </source>
</evidence>